<dbReference type="Proteomes" id="UP001623330">
    <property type="component" value="Unassembled WGS sequence"/>
</dbReference>
<sequence>MDQNVAALMEMGIEHDVAVSALQETGGDLEAALNSIFNNDSVPVETQGIMETHRIQENEVGFATAYPVPTGGPEDNYMNSEHRDTKMVYSDSDSDSESESDSNSNSNSNSNSDSAKHNGTGTNNVDDDDDDENSDSSSSLEPSQYRSIDDLIPQQLKGDMDSPTVVIPSPVVQNHIYYCALFALFISINLPQFFIKDKEGQPPLEQLLFSPDWFNDIDKEPEDEPLAVLRDQLLKLIVVQNSRNHSMRSFVTSKMFDVDLTSMRQQTQDALETNPEFYHLYEILPSFIKSISNISSEQTNLFISSAIHTVSKEEAPKESLLSLLHFLPEEYEANLYRMFNVLLYPDEDSDSESEMESDSGEGTSSENSLKEIAPVLTIVFNEAEAVDENIRPSGNGVDVPLEFYPQLYSKSCKDQLIKHIIAKRKIAQNDLRRILKEISALKSYQGKDILSFVNSTLDYLTKDKDESGLIEQISKLKDELTKKKTSKMNDYKAISEKLHKEWNIQNPEISIIDNARKMNLIDEPYLLTMAVVSPFFYLIRKRSGDWFEVRFNPFNESQEKIHVTKCLDTIEVTNHIRNSTKLPSVTPLMFVYCKQSLIIDDEEINSMVDEKSILVDFFKQDQVFLQNFQDPIKEDGSPDRGITL</sequence>
<evidence type="ECO:0000313" key="4">
    <source>
        <dbReference type="Proteomes" id="UP001623330"/>
    </source>
</evidence>
<evidence type="ECO:0000313" key="3">
    <source>
        <dbReference type="EMBL" id="KAL3229808.1"/>
    </source>
</evidence>
<dbReference type="EMBL" id="JBEVYD010000011">
    <property type="protein sequence ID" value="KAL3229808.1"/>
    <property type="molecule type" value="Genomic_DNA"/>
</dbReference>
<organism evidence="3 4">
    <name type="scientific">Nakaseomyces bracarensis</name>
    <dbReference type="NCBI Taxonomy" id="273131"/>
    <lineage>
        <taxon>Eukaryota</taxon>
        <taxon>Fungi</taxon>
        <taxon>Dikarya</taxon>
        <taxon>Ascomycota</taxon>
        <taxon>Saccharomycotina</taxon>
        <taxon>Saccharomycetes</taxon>
        <taxon>Saccharomycetales</taxon>
        <taxon>Saccharomycetaceae</taxon>
        <taxon>Nakaseomyces</taxon>
    </lineage>
</organism>
<dbReference type="Gene3D" id="1.10.8.10">
    <property type="entry name" value="DNA helicase RuvA subunit, C-terminal domain"/>
    <property type="match status" value="1"/>
</dbReference>
<dbReference type="InterPro" id="IPR015940">
    <property type="entry name" value="UBA"/>
</dbReference>
<dbReference type="PANTHER" id="PTHR39597:SF1">
    <property type="entry name" value="UBA DOMAIN-CONTAINING PROTEIN RUP1"/>
    <property type="match status" value="1"/>
</dbReference>
<proteinExistence type="predicted"/>
<dbReference type="Pfam" id="PF22562">
    <property type="entry name" value="UBA_7"/>
    <property type="match status" value="1"/>
</dbReference>
<dbReference type="InterPro" id="IPR055335">
    <property type="entry name" value="Ucp6/RUP1"/>
</dbReference>
<feature type="domain" description="UBA" evidence="2">
    <location>
        <begin position="1"/>
        <end position="39"/>
    </location>
</feature>
<protein>
    <submittedName>
        <fullName evidence="3">UBA domain-containing protein RUP1</fullName>
    </submittedName>
</protein>
<comment type="caution">
    <text evidence="3">The sequence shown here is derived from an EMBL/GenBank/DDBJ whole genome shotgun (WGS) entry which is preliminary data.</text>
</comment>
<reference evidence="3 4" key="1">
    <citation type="submission" date="2024-05" db="EMBL/GenBank/DDBJ databases">
        <title>Long read based assembly of the Candida bracarensis genome reveals expanded adhesin content.</title>
        <authorList>
            <person name="Marcet-Houben M."/>
            <person name="Ksiezopolska E."/>
            <person name="Gabaldon T."/>
        </authorList>
    </citation>
    <scope>NUCLEOTIDE SEQUENCE [LARGE SCALE GENOMIC DNA]</scope>
    <source>
        <strain evidence="3 4">CBM6</strain>
    </source>
</reference>
<dbReference type="PANTHER" id="PTHR39597">
    <property type="entry name" value="UBA DOMAIN-CONTAINING PROTEIN RUP1"/>
    <property type="match status" value="1"/>
</dbReference>
<evidence type="ECO:0000259" key="2">
    <source>
        <dbReference type="PROSITE" id="PS50030"/>
    </source>
</evidence>
<feature type="compositionally biased region" description="Acidic residues" evidence="1">
    <location>
        <begin position="348"/>
        <end position="359"/>
    </location>
</feature>
<accession>A0ABR4NP83</accession>
<keyword evidence="4" id="KW-1185">Reference proteome</keyword>
<feature type="region of interest" description="Disordered" evidence="1">
    <location>
        <begin position="348"/>
        <end position="367"/>
    </location>
</feature>
<dbReference type="InterPro" id="IPR009060">
    <property type="entry name" value="UBA-like_sf"/>
</dbReference>
<feature type="region of interest" description="Disordered" evidence="1">
    <location>
        <begin position="86"/>
        <end position="147"/>
    </location>
</feature>
<gene>
    <name evidence="3" type="ORF">RNJ44_01944</name>
</gene>
<dbReference type="PROSITE" id="PS50030">
    <property type="entry name" value="UBA"/>
    <property type="match status" value="1"/>
</dbReference>
<feature type="compositionally biased region" description="Low complexity" evidence="1">
    <location>
        <begin position="101"/>
        <end position="113"/>
    </location>
</feature>
<dbReference type="SUPFAM" id="SSF46934">
    <property type="entry name" value="UBA-like"/>
    <property type="match status" value="1"/>
</dbReference>
<dbReference type="SMART" id="SM00165">
    <property type="entry name" value="UBA"/>
    <property type="match status" value="1"/>
</dbReference>
<name>A0ABR4NP83_9SACH</name>
<feature type="compositionally biased region" description="Acidic residues" evidence="1">
    <location>
        <begin position="125"/>
        <end position="134"/>
    </location>
</feature>
<evidence type="ECO:0000256" key="1">
    <source>
        <dbReference type="SAM" id="MobiDB-lite"/>
    </source>
</evidence>